<dbReference type="InterPro" id="IPR016035">
    <property type="entry name" value="Acyl_Trfase/lysoPLipase"/>
</dbReference>
<dbReference type="Pfam" id="PF00698">
    <property type="entry name" value="Acyl_transf_1"/>
    <property type="match status" value="1"/>
</dbReference>
<sequence length="865" mass="94822">MKAEQTDPMQRLALVTAYEALEMAGVVPNRTPSSNSKRIGTFYGQASDDYREVNANQNVSTYGIPGTERAFGNGRINYFFKFGGPSFNLDTACSSGLAAVHAACTSLWAGDSDLVIAGGLNVITNPDIYCMLTKGHFLSKTGQCKVWDKDADGYCRSDGIGSVVIKRLEDAIADNDNILATIVAGATNHSCDAISITHPHVDNQKDNYHEVLFQAGVNPLDVSHVELHGTGTQAGDAVESQSVLETFAPLIPRRRPDQRLTLGALKSNIGHGEAAAGVASLIKVLLMYQKNQIPRHIGIRGEINPVVAKHLHNRNAGLVFETTPWHKPEGGKRLAIVNSFGAHGGNTTLLLEDAPEKPDSGASRIDHFKTHIVAISAKSKASLRGNIKDLLEYLDQEPVATNLLANLSYTTVARRIHHPRRIARAISSVGQLRDFLRASIEVSDDVRPSSASNSNIVFAFTGQGSFYVGVGQQLYRHFPGFQIQVQQLDRIMQRLGFSSVLPVIDGEASEVERSTLSPIVSQLTILILQISLIRFWRLLGIKPDAVIGHSLGEYAALVAAGVLSVADSIYLVGERAKLLEKYSEPSTHGMLSVRADAATIRRVVEDRVHYELSCLNTSEDTVVSGPRGDIDRIRAILEAEGLKCLSLDIPYAFHSAQLDPILDDYEKIASHVSFKPPEIPVISPLLAQCIFDGKAISAKYLRRASREPVNFAGALQASEAAGIIDDKTIWLELGPHPVCSSFARSQLPNIKALPSLKKNEDNFTTIANTLAMFHVAGLNVNWNEYYRPFEKSFNLLHLKHYHWNDNDYFIPYTGIWTLEKAHHTKEKPTSTLALAPSVSTLQTSSVQRVICRRCIQFNCQFSSNH</sequence>
<evidence type="ECO:0000259" key="4">
    <source>
        <dbReference type="PROSITE" id="PS52004"/>
    </source>
</evidence>
<dbReference type="Gene3D" id="3.30.70.3290">
    <property type="match status" value="1"/>
</dbReference>
<dbReference type="Proteomes" id="UP001358417">
    <property type="component" value="Unassembled WGS sequence"/>
</dbReference>
<dbReference type="SMART" id="SM00825">
    <property type="entry name" value="PKS_KS"/>
    <property type="match status" value="1"/>
</dbReference>
<dbReference type="RefSeq" id="XP_064710693.1">
    <property type="nucleotide sequence ID" value="XM_064851690.1"/>
</dbReference>
<reference evidence="5 6" key="1">
    <citation type="submission" date="2023-08" db="EMBL/GenBank/DDBJ databases">
        <title>Black Yeasts Isolated from many extreme environments.</title>
        <authorList>
            <person name="Coleine C."/>
            <person name="Stajich J.E."/>
            <person name="Selbmann L."/>
        </authorList>
    </citation>
    <scope>NUCLEOTIDE SEQUENCE [LARGE SCALE GENOMIC DNA]</scope>
    <source>
        <strain evidence="5 6">CCFEE 5792</strain>
    </source>
</reference>
<dbReference type="PANTHER" id="PTHR43775">
    <property type="entry name" value="FATTY ACID SYNTHASE"/>
    <property type="match status" value="1"/>
</dbReference>
<evidence type="ECO:0000256" key="1">
    <source>
        <dbReference type="ARBA" id="ARBA00022450"/>
    </source>
</evidence>
<name>A0AAV9NM16_9EURO</name>
<dbReference type="GO" id="GO:0006633">
    <property type="term" value="P:fatty acid biosynthetic process"/>
    <property type="evidence" value="ECO:0007669"/>
    <property type="project" value="InterPro"/>
</dbReference>
<dbReference type="InterPro" id="IPR014031">
    <property type="entry name" value="Ketoacyl_synth_C"/>
</dbReference>
<dbReference type="GO" id="GO:0004312">
    <property type="term" value="F:fatty acid synthase activity"/>
    <property type="evidence" value="ECO:0007669"/>
    <property type="project" value="TreeGrafter"/>
</dbReference>
<feature type="domain" description="Ketosynthase family 3 (KS3)" evidence="4">
    <location>
        <begin position="1"/>
        <end position="353"/>
    </location>
</feature>
<accession>A0AAV9NM16</accession>
<evidence type="ECO:0000256" key="3">
    <source>
        <dbReference type="ARBA" id="ARBA00022679"/>
    </source>
</evidence>
<dbReference type="FunFam" id="3.40.366.10:FF:000002">
    <property type="entry name" value="Probable polyketide synthase 2"/>
    <property type="match status" value="1"/>
</dbReference>
<comment type="caution">
    <text evidence="5">The sequence shown here is derived from an EMBL/GenBank/DDBJ whole genome shotgun (WGS) entry which is preliminary data.</text>
</comment>
<evidence type="ECO:0000256" key="2">
    <source>
        <dbReference type="ARBA" id="ARBA00022553"/>
    </source>
</evidence>
<dbReference type="InterPro" id="IPR016039">
    <property type="entry name" value="Thiolase-like"/>
</dbReference>
<dbReference type="Pfam" id="PF02801">
    <property type="entry name" value="Ketoacyl-synt_C"/>
    <property type="match status" value="1"/>
</dbReference>
<dbReference type="InterPro" id="IPR014030">
    <property type="entry name" value="Ketoacyl_synth_N"/>
</dbReference>
<keyword evidence="6" id="KW-1185">Reference proteome</keyword>
<dbReference type="InterPro" id="IPR050091">
    <property type="entry name" value="PKS_NRPS_Biosynth_Enz"/>
</dbReference>
<evidence type="ECO:0000313" key="5">
    <source>
        <dbReference type="EMBL" id="KAK5061596.1"/>
    </source>
</evidence>
<dbReference type="GeneID" id="89976305"/>
<dbReference type="AlphaFoldDB" id="A0AAV9NM16"/>
<proteinExistence type="predicted"/>
<protein>
    <recommendedName>
        <fullName evidence="4">Ketosynthase family 3 (KS3) domain-containing protein</fullName>
    </recommendedName>
</protein>
<dbReference type="InterPro" id="IPR016036">
    <property type="entry name" value="Malonyl_transacylase_ACP-bd"/>
</dbReference>
<organism evidence="5 6">
    <name type="scientific">Exophiala bonariae</name>
    <dbReference type="NCBI Taxonomy" id="1690606"/>
    <lineage>
        <taxon>Eukaryota</taxon>
        <taxon>Fungi</taxon>
        <taxon>Dikarya</taxon>
        <taxon>Ascomycota</taxon>
        <taxon>Pezizomycotina</taxon>
        <taxon>Eurotiomycetes</taxon>
        <taxon>Chaetothyriomycetidae</taxon>
        <taxon>Chaetothyriales</taxon>
        <taxon>Herpotrichiellaceae</taxon>
        <taxon>Exophiala</taxon>
    </lineage>
</organism>
<dbReference type="InterPro" id="IPR014043">
    <property type="entry name" value="Acyl_transferase_dom"/>
</dbReference>
<dbReference type="InterPro" id="IPR001227">
    <property type="entry name" value="Ac_transferase_dom_sf"/>
</dbReference>
<dbReference type="SUPFAM" id="SSF53901">
    <property type="entry name" value="Thiolase-like"/>
    <property type="match status" value="1"/>
</dbReference>
<keyword evidence="2" id="KW-0597">Phosphoprotein</keyword>
<dbReference type="Pfam" id="PF00109">
    <property type="entry name" value="ketoacyl-synt"/>
    <property type="match status" value="1"/>
</dbReference>
<keyword evidence="3" id="KW-0808">Transferase</keyword>
<dbReference type="SUPFAM" id="SSF52151">
    <property type="entry name" value="FabD/lysophospholipase-like"/>
    <property type="match status" value="1"/>
</dbReference>
<dbReference type="GO" id="GO:0004315">
    <property type="term" value="F:3-oxoacyl-[acyl-carrier-protein] synthase activity"/>
    <property type="evidence" value="ECO:0007669"/>
    <property type="project" value="InterPro"/>
</dbReference>
<dbReference type="PROSITE" id="PS52004">
    <property type="entry name" value="KS3_2"/>
    <property type="match status" value="1"/>
</dbReference>
<dbReference type="PROSITE" id="PS00606">
    <property type="entry name" value="KS3_1"/>
    <property type="match status" value="1"/>
</dbReference>
<dbReference type="Gene3D" id="3.40.366.10">
    <property type="entry name" value="Malonyl-Coenzyme A Acyl Carrier Protein, domain 2"/>
    <property type="match status" value="1"/>
</dbReference>
<gene>
    <name evidence="5" type="ORF">LTR84_008140</name>
</gene>
<dbReference type="SUPFAM" id="SSF55048">
    <property type="entry name" value="Probable ACP-binding domain of malonyl-CoA ACP transacylase"/>
    <property type="match status" value="1"/>
</dbReference>
<dbReference type="SMART" id="SM00827">
    <property type="entry name" value="PKS_AT"/>
    <property type="match status" value="1"/>
</dbReference>
<dbReference type="Gene3D" id="3.40.47.10">
    <property type="match status" value="1"/>
</dbReference>
<dbReference type="EMBL" id="JAVRRD010000003">
    <property type="protein sequence ID" value="KAK5061596.1"/>
    <property type="molecule type" value="Genomic_DNA"/>
</dbReference>
<dbReference type="Pfam" id="PF22621">
    <property type="entry name" value="CurL-like_PKS_C"/>
    <property type="match status" value="1"/>
</dbReference>
<dbReference type="GO" id="GO:0044550">
    <property type="term" value="P:secondary metabolite biosynthetic process"/>
    <property type="evidence" value="ECO:0007669"/>
    <property type="project" value="TreeGrafter"/>
</dbReference>
<dbReference type="CDD" id="cd00833">
    <property type="entry name" value="PKS"/>
    <property type="match status" value="1"/>
</dbReference>
<evidence type="ECO:0000313" key="6">
    <source>
        <dbReference type="Proteomes" id="UP001358417"/>
    </source>
</evidence>
<dbReference type="InterPro" id="IPR018201">
    <property type="entry name" value="Ketoacyl_synth_AS"/>
</dbReference>
<keyword evidence="1" id="KW-0596">Phosphopantetheine</keyword>
<dbReference type="PANTHER" id="PTHR43775:SF24">
    <property type="entry name" value="NON-REDUCING POLYKETIDE SYNTHASE APTA-RELATED"/>
    <property type="match status" value="1"/>
</dbReference>
<dbReference type="Gene3D" id="3.30.70.250">
    <property type="entry name" value="Malonyl-CoA ACP transacylase, ACP-binding"/>
    <property type="match status" value="1"/>
</dbReference>
<dbReference type="InterPro" id="IPR020841">
    <property type="entry name" value="PKS_Beta-ketoAc_synthase_dom"/>
</dbReference>